<dbReference type="PANTHER" id="PTHR37539">
    <property type="entry name" value="SECRETED PROTEIN-RELATED"/>
    <property type="match status" value="1"/>
</dbReference>
<dbReference type="KEGG" id="ari:UM93_14895"/>
<reference evidence="2 3" key="1">
    <citation type="journal article" date="2015" name="Genome Announc.">
        <title>Complete Genome Sequencing of Protease-Producing Novel Arthrobacter sp. Strain IHBB 11108 Using PacBio Single-Molecule Real-Time Sequencing Technology.</title>
        <authorList>
            <person name="Kiran S."/>
            <person name="Swarnkar M.K."/>
            <person name="Pal M."/>
            <person name="Thakur R."/>
            <person name="Tewari R."/>
            <person name="Singh A.K."/>
            <person name="Gulati A."/>
        </authorList>
    </citation>
    <scope>NUCLEOTIDE SEQUENCE [LARGE SCALE GENOMIC DNA]</scope>
    <source>
        <strain evidence="2 3">IHBB 11108</strain>
    </source>
</reference>
<dbReference type="RefSeq" id="WP_045076322.1">
    <property type="nucleotide sequence ID" value="NZ_CP011005.1"/>
</dbReference>
<accession>A0A0D4C1L8</accession>
<dbReference type="InterPro" id="IPR037473">
    <property type="entry name" value="Lcp-like"/>
</dbReference>
<dbReference type="InterPro" id="IPR018713">
    <property type="entry name" value="MPAB/Lcp_cat_dom"/>
</dbReference>
<dbReference type="GO" id="GO:0016491">
    <property type="term" value="F:oxidoreductase activity"/>
    <property type="evidence" value="ECO:0007669"/>
    <property type="project" value="InterPro"/>
</dbReference>
<dbReference type="AlphaFoldDB" id="A0A0D4C1L8"/>
<dbReference type="Pfam" id="PF09995">
    <property type="entry name" value="MPAB_Lcp_cat"/>
    <property type="match status" value="1"/>
</dbReference>
<dbReference type="PATRIC" id="fig|1618207.4.peg.3033"/>
<gene>
    <name evidence="2" type="ORF">UM93_14895</name>
</gene>
<dbReference type="SMR" id="A0A0D4C1L8"/>
<dbReference type="Proteomes" id="UP000061839">
    <property type="component" value="Chromosome"/>
</dbReference>
<feature type="domain" description="ER-bound oxygenase mpaB/mpaB'/Rubber oxygenase catalytic" evidence="1">
    <location>
        <begin position="129"/>
        <end position="350"/>
    </location>
</feature>
<dbReference type="EMBL" id="CP011005">
    <property type="protein sequence ID" value="AJT42459.1"/>
    <property type="molecule type" value="Genomic_DNA"/>
</dbReference>
<dbReference type="PANTHER" id="PTHR37539:SF1">
    <property type="entry name" value="ER-BOUND OXYGENASE MPAB_MPAB'_RUBBER OXYGENASE CATALYTIC DOMAIN-CONTAINING PROTEIN"/>
    <property type="match status" value="1"/>
</dbReference>
<keyword evidence="3" id="KW-1185">Reference proteome</keyword>
<organism evidence="2 3">
    <name type="scientific">Psychromicrobium lacuslunae</name>
    <dbReference type="NCBI Taxonomy" id="1618207"/>
    <lineage>
        <taxon>Bacteria</taxon>
        <taxon>Bacillati</taxon>
        <taxon>Actinomycetota</taxon>
        <taxon>Actinomycetes</taxon>
        <taxon>Micrococcales</taxon>
        <taxon>Micrococcaceae</taxon>
        <taxon>Psychromicrobium</taxon>
    </lineage>
</organism>
<protein>
    <submittedName>
        <fullName evidence="2">Latex clearing protein</fullName>
    </submittedName>
</protein>
<dbReference type="STRING" id="1618207.UM93_14895"/>
<proteinExistence type="predicted"/>
<evidence type="ECO:0000259" key="1">
    <source>
        <dbReference type="Pfam" id="PF09995"/>
    </source>
</evidence>
<dbReference type="InterPro" id="IPR006311">
    <property type="entry name" value="TAT_signal"/>
</dbReference>
<evidence type="ECO:0000313" key="3">
    <source>
        <dbReference type="Proteomes" id="UP000061839"/>
    </source>
</evidence>
<evidence type="ECO:0000313" key="2">
    <source>
        <dbReference type="EMBL" id="AJT42459.1"/>
    </source>
</evidence>
<dbReference type="OrthoDB" id="7614910at2"/>
<dbReference type="PROSITE" id="PS51318">
    <property type="entry name" value="TAT"/>
    <property type="match status" value="1"/>
</dbReference>
<name>A0A0D4C1L8_9MICC</name>
<sequence length="404" mass="44589">MEELNRRNLLRAGGAAGTVGALSLATAANAWSWSPTGSVVGSGTGADPRWVWDDEADPVVAGLISRGETAKVNALLATWKKNNQPLPDGLPKDLHDFIEKARQLPSWYDQAKIDDGFKLTHDRGQYIILLYILASGMISTAIPREARSVYWSKGGADLKDRIAKTTKLGYWIQQPNNYKPDGEMIVTTVKTRLVHAAVRHLLPQSPMWKAGASEQIPISQADILVTWHSLPTNVMQKLAAWKIKIPASQSAGFLHTWQVTAHMLGVKDEYIPATWDQANAQSKQVLDPILAATPEGIKLADELVRLGAELDGSIITRPFLNAMTRYTLGDKICDMMKIPRDFVWDSFVKAAFPAYLAFREAALPLPLAPQGYYLFDTLTREAINLFLGEGKPIIIDIPDINRPS</sequence>
<dbReference type="HOGENOM" id="CLU_677289_0_0_11"/>